<name>A0A073IN98_9BACT</name>
<keyword evidence="3" id="KW-1185">Reference proteome</keyword>
<evidence type="ECO:0000256" key="1">
    <source>
        <dbReference type="ARBA" id="ARBA00005721"/>
    </source>
</evidence>
<evidence type="ECO:0000313" key="3">
    <source>
        <dbReference type="Proteomes" id="UP000027665"/>
    </source>
</evidence>
<gene>
    <name evidence="2" type="ORF">EH55_07670</name>
</gene>
<organism evidence="2 3">
    <name type="scientific">Synergistes jonesii</name>
    <dbReference type="NCBI Taxonomy" id="2754"/>
    <lineage>
        <taxon>Bacteria</taxon>
        <taxon>Thermotogati</taxon>
        <taxon>Synergistota</taxon>
        <taxon>Synergistia</taxon>
        <taxon>Synergistales</taxon>
        <taxon>Synergistaceae</taxon>
        <taxon>Synergistes</taxon>
    </lineage>
</organism>
<dbReference type="EMBL" id="JMKI01000037">
    <property type="protein sequence ID" value="KEJ91838.1"/>
    <property type="molecule type" value="Genomic_DNA"/>
</dbReference>
<dbReference type="AlphaFoldDB" id="A0A073IN98"/>
<dbReference type="RefSeq" id="WP_037977222.1">
    <property type="nucleotide sequence ID" value="NZ_CAMETI010000006.1"/>
</dbReference>
<dbReference type="InterPro" id="IPR005531">
    <property type="entry name" value="Asp23"/>
</dbReference>
<sequence length="154" mass="16556">MVEPVNEEIIADEKAQAEPGVDQANLEGKVRISEEVIAQLVAKALSSVEGVSPANPGLMTNLRLGRKTTNGVRISISDGDAAEIVVDAYISVKYGLRIPDVCWDVQEAVKEQIERFTGYSIKSVNVYVQGITFAESDAEEENGEEAASDDGEKA</sequence>
<dbReference type="Proteomes" id="UP000027665">
    <property type="component" value="Unassembled WGS sequence"/>
</dbReference>
<comment type="similarity">
    <text evidence="1">Belongs to the asp23 family.</text>
</comment>
<dbReference type="Pfam" id="PF03780">
    <property type="entry name" value="Asp23"/>
    <property type="match status" value="1"/>
</dbReference>
<proteinExistence type="inferred from homology"/>
<dbReference type="eggNOG" id="COG1302">
    <property type="taxonomic scope" value="Bacteria"/>
</dbReference>
<dbReference type="STRING" id="2754.EH55_07670"/>
<protein>
    <submittedName>
        <fullName evidence="2">Alkaline shock protein 23</fullName>
    </submittedName>
</protein>
<dbReference type="PANTHER" id="PTHR34297">
    <property type="entry name" value="HYPOTHETICAL CYTOSOLIC PROTEIN-RELATED"/>
    <property type="match status" value="1"/>
</dbReference>
<comment type="caution">
    <text evidence="2">The sequence shown here is derived from an EMBL/GenBank/DDBJ whole genome shotgun (WGS) entry which is preliminary data.</text>
</comment>
<dbReference type="GeneID" id="90984118"/>
<dbReference type="OrthoDB" id="9793465at2"/>
<accession>A0A073IN98</accession>
<evidence type="ECO:0000313" key="2">
    <source>
        <dbReference type="EMBL" id="KEJ91838.1"/>
    </source>
</evidence>
<reference evidence="2 3" key="1">
    <citation type="submission" date="2014-04" db="EMBL/GenBank/DDBJ databases">
        <title>Draft Genome Sequence of Synergistes jonesii.</title>
        <authorList>
            <person name="Coil D.A."/>
            <person name="Eisen J.A."/>
            <person name="Holland-Moritz H.E."/>
        </authorList>
    </citation>
    <scope>NUCLEOTIDE SEQUENCE [LARGE SCALE GENOMIC DNA]</scope>
    <source>
        <strain evidence="2 3">78-1</strain>
    </source>
</reference>